<dbReference type="GO" id="GO:0016020">
    <property type="term" value="C:membrane"/>
    <property type="evidence" value="ECO:0007669"/>
    <property type="project" value="InterPro"/>
</dbReference>
<feature type="signal peptide" evidence="1">
    <location>
        <begin position="1"/>
        <end position="20"/>
    </location>
</feature>
<dbReference type="InterPro" id="IPR023614">
    <property type="entry name" value="Porin_dom_sf"/>
</dbReference>
<feature type="chain" id="PRO_5013370667" description="Porin domain-containing protein" evidence="1">
    <location>
        <begin position="21"/>
        <end position="313"/>
    </location>
</feature>
<dbReference type="Gene3D" id="2.40.160.10">
    <property type="entry name" value="Porin"/>
    <property type="match status" value="1"/>
</dbReference>
<comment type="caution">
    <text evidence="3">The sequence shown here is derived from an EMBL/GenBank/DDBJ whole genome shotgun (WGS) entry which is preliminary data.</text>
</comment>
<dbReference type="EMBL" id="AQQR01000004">
    <property type="protein sequence ID" value="OWU73597.1"/>
    <property type="molecule type" value="Genomic_DNA"/>
</dbReference>
<dbReference type="InterPro" id="IPR033900">
    <property type="entry name" value="Gram_neg_porin_domain"/>
</dbReference>
<dbReference type="AlphaFoldDB" id="A0A225NQW7"/>
<evidence type="ECO:0000256" key="1">
    <source>
        <dbReference type="SAM" id="SignalP"/>
    </source>
</evidence>
<proteinExistence type="predicted"/>
<keyword evidence="4" id="KW-1185">Reference proteome</keyword>
<dbReference type="GO" id="GO:0015288">
    <property type="term" value="F:porin activity"/>
    <property type="evidence" value="ECO:0007669"/>
    <property type="project" value="InterPro"/>
</dbReference>
<protein>
    <recommendedName>
        <fullName evidence="2">Porin domain-containing protein</fullName>
    </recommendedName>
</protein>
<reference evidence="3 4" key="1">
    <citation type="submission" date="2013-04" db="EMBL/GenBank/DDBJ databases">
        <title>Oceanicola sp. 22II1-22F33 Genome Sequencing.</title>
        <authorList>
            <person name="Lai Q."/>
            <person name="Li G."/>
            <person name="Shao Z."/>
        </authorList>
    </citation>
    <scope>NUCLEOTIDE SEQUENCE [LARGE SCALE GENOMIC DNA]</scope>
    <source>
        <strain evidence="3 4">22II1-22F33</strain>
    </source>
</reference>
<sequence>MMRTLLTTSALILVAGAAAAQVNFSGYGRFGLGYNEANGDAGGEDTALISRFRLNIDADAYTDGGVQFSARVRLQADDDPEINEQNSATLNGARFSAIYQGFRLDVGNVSGAFDASDAYFGFEPGLEAFTGQYAAVDYDFLEYSSTGSGANAVAAFYTGPNFLVGGSYDPDEVTGNDRWDISAQYTFADAYTLYVGYGENDNDQSLLIGVLTADFDRFTVNAFLGDEDLNLAPGAEDTDGTVYGLSAGFDVGTATQIVASYGSGSGDADTEAYAVGFVHDLGGGVALKGGIGSEGPRNGSSSTVGDLGVLFNF</sequence>
<dbReference type="Proteomes" id="UP000215377">
    <property type="component" value="Unassembled WGS sequence"/>
</dbReference>
<dbReference type="Pfam" id="PF13609">
    <property type="entry name" value="Porin_4"/>
    <property type="match status" value="1"/>
</dbReference>
<feature type="domain" description="Porin" evidence="2">
    <location>
        <begin position="8"/>
        <end position="292"/>
    </location>
</feature>
<evidence type="ECO:0000313" key="4">
    <source>
        <dbReference type="Proteomes" id="UP000215377"/>
    </source>
</evidence>
<accession>A0A225NQW7</accession>
<organism evidence="3 4">
    <name type="scientific">Marinibacterium profundimaris</name>
    <dbReference type="NCBI Taxonomy" id="1679460"/>
    <lineage>
        <taxon>Bacteria</taxon>
        <taxon>Pseudomonadati</taxon>
        <taxon>Pseudomonadota</taxon>
        <taxon>Alphaproteobacteria</taxon>
        <taxon>Rhodobacterales</taxon>
        <taxon>Paracoccaceae</taxon>
        <taxon>Marinibacterium</taxon>
    </lineage>
</organism>
<keyword evidence="1" id="KW-0732">Signal</keyword>
<evidence type="ECO:0000313" key="3">
    <source>
        <dbReference type="EMBL" id="OWU73597.1"/>
    </source>
</evidence>
<evidence type="ECO:0000259" key="2">
    <source>
        <dbReference type="Pfam" id="PF13609"/>
    </source>
</evidence>
<dbReference type="SUPFAM" id="SSF56935">
    <property type="entry name" value="Porins"/>
    <property type="match status" value="1"/>
</dbReference>
<gene>
    <name evidence="3" type="ORF">ATO3_13185</name>
</gene>
<name>A0A225NQW7_9RHOB</name>